<protein>
    <recommendedName>
        <fullName evidence="2">CN hydrolase domain-containing protein</fullName>
    </recommendedName>
</protein>
<dbReference type="EMBL" id="QJNS01000006">
    <property type="protein sequence ID" value="RYO94923.1"/>
    <property type="molecule type" value="Genomic_DNA"/>
</dbReference>
<organism evidence="3 4">
    <name type="scientific">Monosporascus cannonballus</name>
    <dbReference type="NCBI Taxonomy" id="155416"/>
    <lineage>
        <taxon>Eukaryota</taxon>
        <taxon>Fungi</taxon>
        <taxon>Dikarya</taxon>
        <taxon>Ascomycota</taxon>
        <taxon>Pezizomycotina</taxon>
        <taxon>Sordariomycetes</taxon>
        <taxon>Xylariomycetidae</taxon>
        <taxon>Xylariales</taxon>
        <taxon>Xylariales incertae sedis</taxon>
        <taxon>Monosporascus</taxon>
    </lineage>
</organism>
<dbReference type="Proteomes" id="UP000294003">
    <property type="component" value="Unassembled WGS sequence"/>
</dbReference>
<comment type="similarity">
    <text evidence="1">Belongs to the carbon-nitrogen hydrolase superfamily. Nitrilase family.</text>
</comment>
<reference evidence="3 4" key="1">
    <citation type="submission" date="2018-06" db="EMBL/GenBank/DDBJ databases">
        <title>Complete Genomes of Monosporascus.</title>
        <authorList>
            <person name="Robinson A.J."/>
            <person name="Natvig D.O."/>
        </authorList>
    </citation>
    <scope>NUCLEOTIDE SEQUENCE [LARGE SCALE GENOMIC DNA]</scope>
    <source>
        <strain evidence="3 4">CBS 609.92</strain>
    </source>
</reference>
<evidence type="ECO:0000259" key="2">
    <source>
        <dbReference type="PROSITE" id="PS50263"/>
    </source>
</evidence>
<accession>A0ABY0HLM9</accession>
<dbReference type="PANTHER" id="PTHR46044:SF1">
    <property type="entry name" value="CN HYDROLASE DOMAIN-CONTAINING PROTEIN"/>
    <property type="match status" value="1"/>
</dbReference>
<evidence type="ECO:0000256" key="1">
    <source>
        <dbReference type="ARBA" id="ARBA00008129"/>
    </source>
</evidence>
<comment type="caution">
    <text evidence="3">The sequence shown here is derived from an EMBL/GenBank/DDBJ whole genome shotgun (WGS) entry which is preliminary data.</text>
</comment>
<dbReference type="InterPro" id="IPR044149">
    <property type="entry name" value="Nitrilases_CHs"/>
</dbReference>
<dbReference type="CDD" id="cd07564">
    <property type="entry name" value="nitrilases_CHs"/>
    <property type="match status" value="1"/>
</dbReference>
<dbReference type="PANTHER" id="PTHR46044">
    <property type="entry name" value="NITRILASE"/>
    <property type="match status" value="1"/>
</dbReference>
<feature type="domain" description="CN hydrolase" evidence="2">
    <location>
        <begin position="151"/>
        <end position="452"/>
    </location>
</feature>
<gene>
    <name evidence="3" type="ORF">DL762_000357</name>
</gene>
<keyword evidence="4" id="KW-1185">Reference proteome</keyword>
<dbReference type="Gene3D" id="3.60.110.10">
    <property type="entry name" value="Carbon-nitrogen hydrolase"/>
    <property type="match status" value="1"/>
</dbReference>
<proteinExistence type="inferred from homology"/>
<dbReference type="InterPro" id="IPR003010">
    <property type="entry name" value="C-N_Hydrolase"/>
</dbReference>
<evidence type="ECO:0000313" key="4">
    <source>
        <dbReference type="Proteomes" id="UP000294003"/>
    </source>
</evidence>
<dbReference type="SUPFAM" id="SSF56317">
    <property type="entry name" value="Carbon-nitrogen hydrolase"/>
    <property type="match status" value="1"/>
</dbReference>
<dbReference type="PROSITE" id="PS50263">
    <property type="entry name" value="CN_HYDROLASE"/>
    <property type="match status" value="1"/>
</dbReference>
<dbReference type="Pfam" id="PF00795">
    <property type="entry name" value="CN_hydrolase"/>
    <property type="match status" value="1"/>
</dbReference>
<dbReference type="InterPro" id="IPR036526">
    <property type="entry name" value="C-N_Hydrolase_sf"/>
</dbReference>
<sequence length="497" mass="54680">MSGTIYNPNWPNQPPPSFRFNPQAAIFVPSRPQQPLTFQSNLQAAHYPPFQMQAQAPLPQPSCCGQLPPPQAIPQKPYYATHSPWLAVPNAQGQIEARRMLPHFPRSQGTCYSGPGTSYDMYAGAAGFLIRPAPDNSEVHCEMAAKTERHLRVAAVHAAPVFMNKAATIDKVLKFIADHGSTADYLVFPEVFVPGYPVSPILSVPYHSTTMKQTYAYKAWQYFIECYPPLDQAGALADYAEQSVTVGLDGGELRPVMEACKDSGVAVSLGISERVVEGHTLFNSQVFIDRDGTLLGVHRKLQPTYVERVVWAQGSGHTLRTWPSSIGRIGGLVCWENTMNLARQALIEEGQLIHAGGWPALSTMKGFEAVADAQIEALMKNHALTGQCFVVCASNYVDESCLRWMEENLGPQDLVKRGGGWSAVIHPFCSFLAGPVKGDDRGDTLVEAVIDQRELGQVKIWIDANGHYKRPEILKLQVCRGAMWADDEIAAETRKYG</sequence>
<evidence type="ECO:0000313" key="3">
    <source>
        <dbReference type="EMBL" id="RYO94923.1"/>
    </source>
</evidence>
<name>A0ABY0HLM9_9PEZI</name>